<evidence type="ECO:0000256" key="1">
    <source>
        <dbReference type="ARBA" id="ARBA00001946"/>
    </source>
</evidence>
<dbReference type="Gene3D" id="3.90.79.10">
    <property type="entry name" value="Nucleoside Triphosphate Pyrophosphohydrolase"/>
    <property type="match status" value="1"/>
</dbReference>
<dbReference type="GO" id="GO:0047631">
    <property type="term" value="F:ADP-ribose diphosphatase activity"/>
    <property type="evidence" value="ECO:0007669"/>
    <property type="project" value="UniProtKB-EC"/>
</dbReference>
<dbReference type="InterPro" id="IPR000086">
    <property type="entry name" value="NUDIX_hydrolase_dom"/>
</dbReference>
<dbReference type="OrthoDB" id="9806150at2"/>
<dbReference type="GO" id="GO:0006753">
    <property type="term" value="P:nucleoside phosphate metabolic process"/>
    <property type="evidence" value="ECO:0007669"/>
    <property type="project" value="TreeGrafter"/>
</dbReference>
<dbReference type="HOGENOM" id="CLU_062658_5_1_9"/>
<sequence>MELEEKTISTEEVFQGRIIDVRIDKVKLPNGKEASREVVEHPGGVTIIPVMGNEVILVEQFRKPANKCLLELPAGKLEEGETPAFCAERELIEEIGFKPGKLDFLFSFYTSPGFSNEILYLFLARELKPFEDKGDEDEFINIHKLKIDDVLEYIESGKIEDAKTIIGLLYLLREVL</sequence>
<evidence type="ECO:0000313" key="4">
    <source>
        <dbReference type="EMBL" id="ACL69440.1"/>
    </source>
</evidence>
<dbReference type="AlphaFoldDB" id="B8CVX1"/>
<dbReference type="Pfam" id="PF00293">
    <property type="entry name" value="NUDIX"/>
    <property type="match status" value="1"/>
</dbReference>
<gene>
    <name evidence="4" type="ordered locus">Hore_06830</name>
</gene>
<name>B8CVX1_HALOH</name>
<evidence type="ECO:0000259" key="3">
    <source>
        <dbReference type="PROSITE" id="PS51462"/>
    </source>
</evidence>
<evidence type="ECO:0000256" key="2">
    <source>
        <dbReference type="ARBA" id="ARBA00022801"/>
    </source>
</evidence>
<dbReference type="FunFam" id="3.90.79.10:FF:000024">
    <property type="entry name" value="ADP-ribose pyrophosphatase"/>
    <property type="match status" value="1"/>
</dbReference>
<proteinExistence type="predicted"/>
<dbReference type="SUPFAM" id="SSF55811">
    <property type="entry name" value="Nudix"/>
    <property type="match status" value="1"/>
</dbReference>
<dbReference type="InterPro" id="IPR015797">
    <property type="entry name" value="NUDIX_hydrolase-like_dom_sf"/>
</dbReference>
<organism evidence="4 5">
    <name type="scientific">Halothermothrix orenii (strain H 168 / OCM 544 / DSM 9562)</name>
    <dbReference type="NCBI Taxonomy" id="373903"/>
    <lineage>
        <taxon>Bacteria</taxon>
        <taxon>Bacillati</taxon>
        <taxon>Bacillota</taxon>
        <taxon>Clostridia</taxon>
        <taxon>Halanaerobiales</taxon>
        <taxon>Halothermotrichaceae</taxon>
        <taxon>Halothermothrix</taxon>
    </lineage>
</organism>
<keyword evidence="2 4" id="KW-0378">Hydrolase</keyword>
<keyword evidence="5" id="KW-1185">Reference proteome</keyword>
<reference evidence="4 5" key="1">
    <citation type="journal article" date="2009" name="PLoS ONE">
        <title>Genome analysis of the anaerobic thermohalophilic bacterium Halothermothrix orenii.</title>
        <authorList>
            <person name="Mavromatis K."/>
            <person name="Ivanova N."/>
            <person name="Anderson I."/>
            <person name="Lykidis A."/>
            <person name="Hooper S.D."/>
            <person name="Sun H."/>
            <person name="Kunin V."/>
            <person name="Lapidus A."/>
            <person name="Hugenholtz P."/>
            <person name="Patel B."/>
            <person name="Kyrpides N.C."/>
        </authorList>
    </citation>
    <scope>NUCLEOTIDE SEQUENCE [LARGE SCALE GENOMIC DNA]</scope>
    <source>
        <strain evidence="5">H 168 / OCM 544 / DSM 9562</strain>
    </source>
</reference>
<dbReference type="PROSITE" id="PS00893">
    <property type="entry name" value="NUDIX_BOX"/>
    <property type="match status" value="1"/>
</dbReference>
<dbReference type="eggNOG" id="COG0494">
    <property type="taxonomic scope" value="Bacteria"/>
</dbReference>
<accession>B8CVX1</accession>
<dbReference type="Proteomes" id="UP000000719">
    <property type="component" value="Chromosome"/>
</dbReference>
<dbReference type="GO" id="GO:0005829">
    <property type="term" value="C:cytosol"/>
    <property type="evidence" value="ECO:0007669"/>
    <property type="project" value="TreeGrafter"/>
</dbReference>
<dbReference type="CDD" id="cd03424">
    <property type="entry name" value="NUDIX_ADPRase_Nudt5_UGPPase_Nudt14"/>
    <property type="match status" value="1"/>
</dbReference>
<dbReference type="RefSeq" id="WP_012635628.1">
    <property type="nucleotide sequence ID" value="NC_011899.1"/>
</dbReference>
<comment type="cofactor">
    <cofactor evidence="1">
        <name>Mg(2+)</name>
        <dbReference type="ChEBI" id="CHEBI:18420"/>
    </cofactor>
</comment>
<dbReference type="GO" id="GO:0019693">
    <property type="term" value="P:ribose phosphate metabolic process"/>
    <property type="evidence" value="ECO:0007669"/>
    <property type="project" value="TreeGrafter"/>
</dbReference>
<protein>
    <submittedName>
        <fullName evidence="4">ADP-ribose pyrophosphatase</fullName>
        <ecNumber evidence="4">3.6.1.13</ecNumber>
    </submittedName>
</protein>
<dbReference type="STRING" id="373903.Hore_06830"/>
<dbReference type="InterPro" id="IPR020084">
    <property type="entry name" value="NUDIX_hydrolase_CS"/>
</dbReference>
<dbReference type="EC" id="3.6.1.13" evidence="4"/>
<dbReference type="EMBL" id="CP001098">
    <property type="protein sequence ID" value="ACL69440.1"/>
    <property type="molecule type" value="Genomic_DNA"/>
</dbReference>
<dbReference type="PANTHER" id="PTHR11839:SF18">
    <property type="entry name" value="NUDIX HYDROLASE DOMAIN-CONTAINING PROTEIN"/>
    <property type="match status" value="1"/>
</dbReference>
<feature type="domain" description="Nudix hydrolase" evidence="3">
    <location>
        <begin position="40"/>
        <end position="167"/>
    </location>
</feature>
<evidence type="ECO:0000313" key="5">
    <source>
        <dbReference type="Proteomes" id="UP000000719"/>
    </source>
</evidence>
<dbReference type="PANTHER" id="PTHR11839">
    <property type="entry name" value="UDP/ADP-SUGAR PYROPHOSPHATASE"/>
    <property type="match status" value="1"/>
</dbReference>
<dbReference type="KEGG" id="hor:Hore_06830"/>
<dbReference type="PROSITE" id="PS51462">
    <property type="entry name" value="NUDIX"/>
    <property type="match status" value="1"/>
</dbReference>